<name>S3JNW7_9ENTR</name>
<organism evidence="2 3">
    <name type="scientific">Cedecea davisae DSM 4568</name>
    <dbReference type="NCBI Taxonomy" id="566551"/>
    <lineage>
        <taxon>Bacteria</taxon>
        <taxon>Pseudomonadati</taxon>
        <taxon>Pseudomonadota</taxon>
        <taxon>Gammaproteobacteria</taxon>
        <taxon>Enterobacterales</taxon>
        <taxon>Enterobacteriaceae</taxon>
        <taxon>Cedecea</taxon>
    </lineage>
</organism>
<gene>
    <name evidence="2" type="ORF">HMPREF0201_03606</name>
</gene>
<feature type="domain" description="Zinc finger Ogr/Delta-type" evidence="1">
    <location>
        <begin position="4"/>
        <end position="50"/>
    </location>
</feature>
<dbReference type="Pfam" id="PF04606">
    <property type="entry name" value="Ogr_Delta"/>
    <property type="match status" value="1"/>
</dbReference>
<dbReference type="RefSeq" id="WP_001549531.1">
    <property type="nucleotide sequence ID" value="NZ_KE161030.1"/>
</dbReference>
<proteinExistence type="predicted"/>
<dbReference type="STRING" id="566551.HMPREF0201_03606"/>
<comment type="caution">
    <text evidence="2">The sequence shown here is derived from an EMBL/GenBank/DDBJ whole genome shotgun (WGS) entry which is preliminary data.</text>
</comment>
<evidence type="ECO:0000259" key="1">
    <source>
        <dbReference type="Pfam" id="PF04606"/>
    </source>
</evidence>
<evidence type="ECO:0000313" key="3">
    <source>
        <dbReference type="Proteomes" id="UP000014585"/>
    </source>
</evidence>
<evidence type="ECO:0000313" key="2">
    <source>
        <dbReference type="EMBL" id="EPF14939.1"/>
    </source>
</evidence>
<accession>S3JNW7</accession>
<dbReference type="AlphaFoldDB" id="S3JNW7"/>
<dbReference type="OrthoDB" id="6895359at2"/>
<dbReference type="Proteomes" id="UP000014585">
    <property type="component" value="Unassembled WGS sequence"/>
</dbReference>
<dbReference type="HOGENOM" id="CLU_170894_2_0_6"/>
<dbReference type="EMBL" id="ATDT01000032">
    <property type="protein sequence ID" value="EPF14939.1"/>
    <property type="molecule type" value="Genomic_DNA"/>
</dbReference>
<protein>
    <submittedName>
        <fullName evidence="2">Phage transcriptional activator, Ogr/Delta</fullName>
    </submittedName>
</protein>
<reference evidence="2 3" key="1">
    <citation type="submission" date="2013-04" db="EMBL/GenBank/DDBJ databases">
        <authorList>
            <person name="Weinstock G."/>
            <person name="Sodergren E."/>
            <person name="Lobos E.A."/>
            <person name="Fulton L."/>
            <person name="Fulton R."/>
            <person name="Courtney L."/>
            <person name="Fronick C."/>
            <person name="O'Laughlin M."/>
            <person name="Godfrey J."/>
            <person name="Wilson R.M."/>
            <person name="Miner T."/>
            <person name="Farmer C."/>
            <person name="Delehaunty K."/>
            <person name="Cordes M."/>
            <person name="Minx P."/>
            <person name="Tomlinson C."/>
            <person name="Chen J."/>
            <person name="Wollam A."/>
            <person name="Pepin K.H."/>
            <person name="Palsikar V.B."/>
            <person name="Zhang X."/>
            <person name="Suruliraj S."/>
            <person name="Perna N.T."/>
            <person name="Plunkett G."/>
            <person name="Warren W."/>
            <person name="Mitreva M."/>
            <person name="Mardis E.R."/>
            <person name="Wilson R.K."/>
        </authorList>
    </citation>
    <scope>NUCLEOTIDE SEQUENCE [LARGE SCALE GENOMIC DNA]</scope>
    <source>
        <strain evidence="2 3">DSM 4568</strain>
    </source>
</reference>
<dbReference type="InterPro" id="IPR007684">
    <property type="entry name" value="Znf_Ogr/Delta"/>
</dbReference>
<sequence length="86" mass="9307">MRIKCPECGSRAIIKTTNPIHPQLSELYCACGDVNCGHTYVLQVSFKHTLSPSRKSLDDLLVGLIGSLGQKQKAELISRLSHSAAA</sequence>